<reference evidence="1" key="1">
    <citation type="submission" date="2020-05" db="EMBL/GenBank/DDBJ databases">
        <title>Large-scale comparative analyses of tick genomes elucidate their genetic diversity and vector capacities.</title>
        <authorList>
            <person name="Jia N."/>
            <person name="Wang J."/>
            <person name="Shi W."/>
            <person name="Du L."/>
            <person name="Sun Y."/>
            <person name="Zhan W."/>
            <person name="Jiang J."/>
            <person name="Wang Q."/>
            <person name="Zhang B."/>
            <person name="Ji P."/>
            <person name="Sakyi L.B."/>
            <person name="Cui X."/>
            <person name="Yuan T."/>
            <person name="Jiang B."/>
            <person name="Yang W."/>
            <person name="Lam T.T.-Y."/>
            <person name="Chang Q."/>
            <person name="Ding S."/>
            <person name="Wang X."/>
            <person name="Zhu J."/>
            <person name="Ruan X."/>
            <person name="Zhao L."/>
            <person name="Wei J."/>
            <person name="Que T."/>
            <person name="Du C."/>
            <person name="Cheng J."/>
            <person name="Dai P."/>
            <person name="Han X."/>
            <person name="Huang E."/>
            <person name="Gao Y."/>
            <person name="Liu J."/>
            <person name="Shao H."/>
            <person name="Ye R."/>
            <person name="Li L."/>
            <person name="Wei W."/>
            <person name="Wang X."/>
            <person name="Wang C."/>
            <person name="Yang T."/>
            <person name="Huo Q."/>
            <person name="Li W."/>
            <person name="Guo W."/>
            <person name="Chen H."/>
            <person name="Zhou L."/>
            <person name="Ni X."/>
            <person name="Tian J."/>
            <person name="Zhou Y."/>
            <person name="Sheng Y."/>
            <person name="Liu T."/>
            <person name="Pan Y."/>
            <person name="Xia L."/>
            <person name="Li J."/>
            <person name="Zhao F."/>
            <person name="Cao W."/>
        </authorList>
    </citation>
    <scope>NUCLEOTIDE SEQUENCE</scope>
    <source>
        <strain evidence="1">Dsil-2018</strain>
    </source>
</reference>
<keyword evidence="2" id="KW-1185">Reference proteome</keyword>
<name>A0ACB8CCN6_DERSI</name>
<accession>A0ACB8CCN6</accession>
<sequence length="1066" mass="117197">MRARVEPPENVPTVFLRGRGTRSGAGVDRSTSEKSPKVDRLQCHRRRSVDEAGEPLLAATRSNTLSPVPMNSRPKPFSETTSANEGEEIDPEELEDGAWVTPKPTQGSSDPLDLQHKYRKAASKPAEARPEHASTSALHVQATRPPKLPRWRPTPRLSSEHYKVVIRPRHPINLANIGLADILEAIQNTAKVDPALAEEEDQTRIHPIKNTITVSTPDRTRAEAYRSLEVLKSLRYNMNLPVATYVPAPDDSIRGVVYKAYTDETDHYFQAELMKKNPDIPIVNARTLGSSRHLVITLAGKKLPAAIRFRCFTLEVHPFRERPEACFNCRRLGHRTDVCPLPGPGTPKCRICGEHPPPPLGEKQTCTPQCVVCLGENPTGSRSCKLRFAPVKPINNKKTSLSYSTNKRGRSKSPGQSRSRSRGRSQSRNRQDRFPELNSRSRSRERSTVKLAMNNKNAWSNGPPINVAWTTDVSGQTRKEATTQPAHNTMTARPQDIQVRELAELVKSLQQQLASANEQIRQLENNYNSATTPPAAKEQMACAQREVTDIETERIRGEKRKASSPAPETATKEKREKVKNTTLRIAKLETAINARFKELKAKQAEFQAATKARLTRIEAAIQNMLSGINQLKITNIGTLTQQQQQSSLAQSQLLDTDIDPEEITEIAGCKISNPRPAITKEWNKPSLSNAILASQPKKQASGSTPSNIKKTIFEEDQGQETELRNQGRPPGAAPEAQARAGPDQRSGSTIRRRPTVTWLKEKPARTRTLKSPGPKDCSKTNKKSRLLLVAYVPHRGNVLLLGPPGWHDVDGLSAAAALAVTPRRYVALQAYGSRMTFPKCMCESEMQTKFLHSYADTTETQLKKGGVRLSTSNNFTDEATARHLAHCNSLLRGERFSAQHLGAPAWRKLANSMAEMVSVLDTLIVGSVAFITESVQHRRHGSDDESVVGDAGAATESAMDTRDCCRLAEVSACGVTLQLASAANTVVTSVLVADPCVASSESAADVTTLSSRHPASSLCRSAAVGSISPAPSRSPVHGQSLRLIPQPIVLETSMRCRRVKRARSVF</sequence>
<dbReference type="EMBL" id="CM023476">
    <property type="protein sequence ID" value="KAH7940473.1"/>
    <property type="molecule type" value="Genomic_DNA"/>
</dbReference>
<proteinExistence type="predicted"/>
<gene>
    <name evidence="1" type="ORF">HPB49_000350</name>
</gene>
<evidence type="ECO:0000313" key="2">
    <source>
        <dbReference type="Proteomes" id="UP000821865"/>
    </source>
</evidence>
<evidence type="ECO:0000313" key="1">
    <source>
        <dbReference type="EMBL" id="KAH7940473.1"/>
    </source>
</evidence>
<dbReference type="Proteomes" id="UP000821865">
    <property type="component" value="Chromosome 7"/>
</dbReference>
<comment type="caution">
    <text evidence="1">The sequence shown here is derived from an EMBL/GenBank/DDBJ whole genome shotgun (WGS) entry which is preliminary data.</text>
</comment>
<protein>
    <submittedName>
        <fullName evidence="1">Uncharacterized protein</fullName>
    </submittedName>
</protein>
<organism evidence="1 2">
    <name type="scientific">Dermacentor silvarum</name>
    <name type="common">Tick</name>
    <dbReference type="NCBI Taxonomy" id="543639"/>
    <lineage>
        <taxon>Eukaryota</taxon>
        <taxon>Metazoa</taxon>
        <taxon>Ecdysozoa</taxon>
        <taxon>Arthropoda</taxon>
        <taxon>Chelicerata</taxon>
        <taxon>Arachnida</taxon>
        <taxon>Acari</taxon>
        <taxon>Parasitiformes</taxon>
        <taxon>Ixodida</taxon>
        <taxon>Ixodoidea</taxon>
        <taxon>Ixodidae</taxon>
        <taxon>Rhipicephalinae</taxon>
        <taxon>Dermacentor</taxon>
    </lineage>
</organism>